<gene>
    <name evidence="1" type="ORF">LCGC14_2073110</name>
</gene>
<proteinExistence type="predicted"/>
<sequence length="59" mass="6690">MYDYSILEADIATLEDVIAIVYEEFPEARGLFQVLLGQDECKKLLAASEARKNAMEAHR</sequence>
<comment type="caution">
    <text evidence="1">The sequence shown here is derived from an EMBL/GenBank/DDBJ whole genome shotgun (WGS) entry which is preliminary data.</text>
</comment>
<organism evidence="1">
    <name type="scientific">marine sediment metagenome</name>
    <dbReference type="NCBI Taxonomy" id="412755"/>
    <lineage>
        <taxon>unclassified sequences</taxon>
        <taxon>metagenomes</taxon>
        <taxon>ecological metagenomes</taxon>
    </lineage>
</organism>
<evidence type="ECO:0000313" key="1">
    <source>
        <dbReference type="EMBL" id="KKL73617.1"/>
    </source>
</evidence>
<name>A0A0F9HEV6_9ZZZZ</name>
<dbReference type="EMBL" id="LAZR01024904">
    <property type="protein sequence ID" value="KKL73617.1"/>
    <property type="molecule type" value="Genomic_DNA"/>
</dbReference>
<accession>A0A0F9HEV6</accession>
<protein>
    <submittedName>
        <fullName evidence="1">Uncharacterized protein</fullName>
    </submittedName>
</protein>
<dbReference type="AlphaFoldDB" id="A0A0F9HEV6"/>
<reference evidence="1" key="1">
    <citation type="journal article" date="2015" name="Nature">
        <title>Complex archaea that bridge the gap between prokaryotes and eukaryotes.</title>
        <authorList>
            <person name="Spang A."/>
            <person name="Saw J.H."/>
            <person name="Jorgensen S.L."/>
            <person name="Zaremba-Niedzwiedzka K."/>
            <person name="Martijn J."/>
            <person name="Lind A.E."/>
            <person name="van Eijk R."/>
            <person name="Schleper C."/>
            <person name="Guy L."/>
            <person name="Ettema T.J."/>
        </authorList>
    </citation>
    <scope>NUCLEOTIDE SEQUENCE</scope>
</reference>